<protein>
    <submittedName>
        <fullName evidence="9">Sigma-70 family RNA polymerase sigma factor</fullName>
    </submittedName>
</protein>
<dbReference type="InterPro" id="IPR039425">
    <property type="entry name" value="RNA_pol_sigma-70-like"/>
</dbReference>
<evidence type="ECO:0000256" key="6">
    <source>
        <dbReference type="SAM" id="MobiDB-lite"/>
    </source>
</evidence>
<evidence type="ECO:0000256" key="2">
    <source>
        <dbReference type="ARBA" id="ARBA00023015"/>
    </source>
</evidence>
<dbReference type="PANTHER" id="PTHR43133">
    <property type="entry name" value="RNA POLYMERASE ECF-TYPE SIGMA FACTO"/>
    <property type="match status" value="1"/>
</dbReference>
<dbReference type="GO" id="GO:0016987">
    <property type="term" value="F:sigma factor activity"/>
    <property type="evidence" value="ECO:0007669"/>
    <property type="project" value="UniProtKB-KW"/>
</dbReference>
<evidence type="ECO:0000313" key="10">
    <source>
        <dbReference type="Proteomes" id="UP000463388"/>
    </source>
</evidence>
<keyword evidence="5" id="KW-0804">Transcription</keyword>
<dbReference type="NCBIfam" id="TIGR02937">
    <property type="entry name" value="sigma70-ECF"/>
    <property type="match status" value="1"/>
</dbReference>
<name>A0A6N8JQW6_9ACTN</name>
<organism evidence="9 10">
    <name type="scientific">Adlercreutzia mucosicola</name>
    <dbReference type="NCBI Taxonomy" id="580026"/>
    <lineage>
        <taxon>Bacteria</taxon>
        <taxon>Bacillati</taxon>
        <taxon>Actinomycetota</taxon>
        <taxon>Coriobacteriia</taxon>
        <taxon>Eggerthellales</taxon>
        <taxon>Eggerthellaceae</taxon>
        <taxon>Adlercreutzia</taxon>
    </lineage>
</organism>
<dbReference type="InterPro" id="IPR013325">
    <property type="entry name" value="RNA_pol_sigma_r2"/>
</dbReference>
<keyword evidence="4" id="KW-0238">DNA-binding</keyword>
<dbReference type="InterPro" id="IPR036388">
    <property type="entry name" value="WH-like_DNA-bd_sf"/>
</dbReference>
<dbReference type="Gene3D" id="1.10.10.10">
    <property type="entry name" value="Winged helix-like DNA-binding domain superfamily/Winged helix DNA-binding domain"/>
    <property type="match status" value="1"/>
</dbReference>
<proteinExistence type="inferred from homology"/>
<dbReference type="InterPro" id="IPR014284">
    <property type="entry name" value="RNA_pol_sigma-70_dom"/>
</dbReference>
<evidence type="ECO:0000256" key="1">
    <source>
        <dbReference type="ARBA" id="ARBA00010641"/>
    </source>
</evidence>
<feature type="domain" description="RNA polymerase sigma-70 region 2" evidence="7">
    <location>
        <begin position="118"/>
        <end position="164"/>
    </location>
</feature>
<evidence type="ECO:0000256" key="5">
    <source>
        <dbReference type="ARBA" id="ARBA00023163"/>
    </source>
</evidence>
<dbReference type="InterPro" id="IPR013249">
    <property type="entry name" value="RNA_pol_sigma70_r4_t2"/>
</dbReference>
<comment type="caution">
    <text evidence="9">The sequence shown here is derived from an EMBL/GenBank/DDBJ whole genome shotgun (WGS) entry which is preliminary data.</text>
</comment>
<dbReference type="GO" id="GO:0003677">
    <property type="term" value="F:DNA binding"/>
    <property type="evidence" value="ECO:0007669"/>
    <property type="project" value="UniProtKB-KW"/>
</dbReference>
<dbReference type="GO" id="GO:0006352">
    <property type="term" value="P:DNA-templated transcription initiation"/>
    <property type="evidence" value="ECO:0007669"/>
    <property type="project" value="InterPro"/>
</dbReference>
<feature type="domain" description="RNA polymerase sigma factor 70 region 4 type 2" evidence="8">
    <location>
        <begin position="246"/>
        <end position="291"/>
    </location>
</feature>
<dbReference type="CDD" id="cd06171">
    <property type="entry name" value="Sigma70_r4"/>
    <property type="match status" value="1"/>
</dbReference>
<evidence type="ECO:0000256" key="3">
    <source>
        <dbReference type="ARBA" id="ARBA00023082"/>
    </source>
</evidence>
<evidence type="ECO:0000259" key="7">
    <source>
        <dbReference type="Pfam" id="PF04542"/>
    </source>
</evidence>
<dbReference type="PANTHER" id="PTHR43133:SF8">
    <property type="entry name" value="RNA POLYMERASE SIGMA FACTOR HI_1459-RELATED"/>
    <property type="match status" value="1"/>
</dbReference>
<comment type="similarity">
    <text evidence="1">Belongs to the sigma-70 factor family. ECF subfamily.</text>
</comment>
<dbReference type="InterPro" id="IPR007627">
    <property type="entry name" value="RNA_pol_sigma70_r2"/>
</dbReference>
<keyword evidence="10" id="KW-1185">Reference proteome</keyword>
<dbReference type="Pfam" id="PF08281">
    <property type="entry name" value="Sigma70_r4_2"/>
    <property type="match status" value="1"/>
</dbReference>
<reference evidence="9 10" key="1">
    <citation type="submission" date="2019-12" db="EMBL/GenBank/DDBJ databases">
        <title>Microbes associate with the intestines of laboratory mice.</title>
        <authorList>
            <person name="Navarre W."/>
            <person name="Wong E."/>
        </authorList>
    </citation>
    <scope>NUCLEOTIDE SEQUENCE [LARGE SCALE GENOMIC DNA]</scope>
    <source>
        <strain evidence="9 10">NM66_B29</strain>
    </source>
</reference>
<dbReference type="SUPFAM" id="SSF88946">
    <property type="entry name" value="Sigma2 domain of RNA polymerase sigma factors"/>
    <property type="match status" value="1"/>
</dbReference>
<accession>A0A6N8JQW6</accession>
<dbReference type="SUPFAM" id="SSF88659">
    <property type="entry name" value="Sigma3 and sigma4 domains of RNA polymerase sigma factors"/>
    <property type="match status" value="1"/>
</dbReference>
<dbReference type="InterPro" id="IPR013324">
    <property type="entry name" value="RNA_pol_sigma_r3/r4-like"/>
</dbReference>
<dbReference type="Proteomes" id="UP000463388">
    <property type="component" value="Unassembled WGS sequence"/>
</dbReference>
<dbReference type="Pfam" id="PF04542">
    <property type="entry name" value="Sigma70_r2"/>
    <property type="match status" value="1"/>
</dbReference>
<keyword evidence="2" id="KW-0805">Transcription regulation</keyword>
<evidence type="ECO:0000256" key="4">
    <source>
        <dbReference type="ARBA" id="ARBA00023125"/>
    </source>
</evidence>
<sequence>MTFPVFTTFLYRKIGFVRALASRELGRRGGLSRCAVVYTACEIAARGSGRRGHGGDERRVMAKGSGRGNGPQYDEHAKEKLAELVVRAQADDRAAFEELYRRTAQAQYFTIVGRVGEEPAADILQEVYLVAWKNRAKIRPQAVLGYLSATARNLCLQHFQERSRMADAPVTDAAGAEAVAAADAVDGSLGTDAPVQVAGAAVEGAPGRGAARGQLVAQGGVAEAADPAAQFSAAERRERLARALREDLSDRERDMVLMRYYLDMKVGQIAEQLDVSRNTVRNVLNQALATLRRKVGVLPMGAGLSAALAEAVESPLAPGVRPWARPRSQALSWGTRAVAAVTVAAAVGVLGVAVTWQVPEPVADEPVPLTEPEPAPAPSDTAAPELLAADVENGLLVLTTLDDADVEAAWCIGEDGTRYDPVNVERGAAQLADAVQGAQTLWWFEVPSGNYEVHLVDTAGNEAFGTVNADVKPIYPAPTGTP</sequence>
<dbReference type="Gene3D" id="1.10.1740.10">
    <property type="match status" value="1"/>
</dbReference>
<dbReference type="AlphaFoldDB" id="A0A6N8JQW6"/>
<evidence type="ECO:0000313" key="9">
    <source>
        <dbReference type="EMBL" id="MVX62012.1"/>
    </source>
</evidence>
<keyword evidence="3" id="KW-0731">Sigma factor</keyword>
<feature type="region of interest" description="Disordered" evidence="6">
    <location>
        <begin position="48"/>
        <end position="73"/>
    </location>
</feature>
<gene>
    <name evidence="9" type="ORF">GKZ27_11225</name>
</gene>
<evidence type="ECO:0000259" key="8">
    <source>
        <dbReference type="Pfam" id="PF08281"/>
    </source>
</evidence>
<dbReference type="EMBL" id="WSRR01000046">
    <property type="protein sequence ID" value="MVX62012.1"/>
    <property type="molecule type" value="Genomic_DNA"/>
</dbReference>